<dbReference type="Pfam" id="PF00496">
    <property type="entry name" value="SBP_bac_5"/>
    <property type="match status" value="1"/>
</dbReference>
<proteinExistence type="inferred from homology"/>
<sequence>MHSLHELESLVETGRISRREFMRRAATLGLALAVAPSLFPMGAQAAEGPKRGGRLRMGMGGASTTDTLSPAVMTDMMIQTLVYGQLGNSLMEIDNEGRAVPELAESYESSADASTWVFKLRKGVTFHNGKTMTADDVIHSINLHRGEKSTSAAKAIVKSIKEIVKEDAYTVRMELASPNADFPYILTDYHLVIVPEGHDGTDGIFTGAYRLKSFEPGVRSLTERNSGYFRDDRGWFDEVETLAINDINARTNALKTGQVDLINRCELKTLRFLERMPGIQLVKQRGYRHYTFAMHTDAAPYSDNNVRMALKHAVDREQLVKTVFRGYAVVGNDHPISSGNRYHAGDLPQRVYDPDKAKHYLKKAGLDHLKVDLHVADAAFPGAVDAGVLFRESSAKAGIDVNVVREPNDGYWSNVWLKKTFCAVFWGGRVTEDMMFSTAYADNAAWNDTNWKHKRFNELLVAARGELDEATRRKQYEEMQRLVSDEGGVIIPAFGMDIAAASKKIGLHKPAVNWELDGFRCAQRWWFKA</sequence>
<dbReference type="PIRSF" id="PIRSF002741">
    <property type="entry name" value="MppA"/>
    <property type="match status" value="1"/>
</dbReference>
<comment type="subunit">
    <text evidence="3">Heterodimer of a large and a small subunit.</text>
</comment>
<dbReference type="PROSITE" id="PS51318">
    <property type="entry name" value="TAT"/>
    <property type="match status" value="1"/>
</dbReference>
<dbReference type="PANTHER" id="PTHR30290">
    <property type="entry name" value="PERIPLASMIC BINDING COMPONENT OF ABC TRANSPORTER"/>
    <property type="match status" value="1"/>
</dbReference>
<dbReference type="SUPFAM" id="SSF53850">
    <property type="entry name" value="Periplasmic binding protein-like II"/>
    <property type="match status" value="1"/>
</dbReference>
<evidence type="ECO:0000256" key="2">
    <source>
        <dbReference type="ARBA" id="ARBA00005695"/>
    </source>
</evidence>
<evidence type="ECO:0000256" key="4">
    <source>
        <dbReference type="ARBA" id="ARBA00022448"/>
    </source>
</evidence>
<dbReference type="RefSeq" id="WP_092208905.1">
    <property type="nucleotide sequence ID" value="NZ_FMUX01000002.1"/>
</dbReference>
<dbReference type="InterPro" id="IPR039424">
    <property type="entry name" value="SBP_5"/>
</dbReference>
<feature type="chain" id="PRO_5011648737" evidence="7">
    <location>
        <begin position="46"/>
        <end position="529"/>
    </location>
</feature>
<keyword evidence="6" id="KW-0411">Iron-sulfur</keyword>
<comment type="subcellular location">
    <subcellularLocation>
        <location evidence="1">Cell envelope</location>
    </subcellularLocation>
</comment>
<keyword evidence="10" id="KW-1185">Reference proteome</keyword>
<dbReference type="Gene3D" id="3.10.105.10">
    <property type="entry name" value="Dipeptide-binding Protein, Domain 3"/>
    <property type="match status" value="1"/>
</dbReference>
<dbReference type="GO" id="GO:0043190">
    <property type="term" value="C:ATP-binding cassette (ABC) transporter complex"/>
    <property type="evidence" value="ECO:0007669"/>
    <property type="project" value="InterPro"/>
</dbReference>
<protein>
    <submittedName>
        <fullName evidence="9">Peptide/nickel transport system substrate-binding protein</fullName>
    </submittedName>
</protein>
<keyword evidence="5 7" id="KW-0732">Signal</keyword>
<dbReference type="Proteomes" id="UP000198870">
    <property type="component" value="Unassembled WGS sequence"/>
</dbReference>
<dbReference type="GO" id="GO:0051536">
    <property type="term" value="F:iron-sulfur cluster binding"/>
    <property type="evidence" value="ECO:0007669"/>
    <property type="project" value="UniProtKB-KW"/>
</dbReference>
<gene>
    <name evidence="9" type="ORF">SAMN05216233_102389</name>
</gene>
<dbReference type="STRING" id="419481.SAMN05216233_102389"/>
<reference evidence="9 10" key="1">
    <citation type="submission" date="2016-10" db="EMBL/GenBank/DDBJ databases">
        <authorList>
            <person name="de Groot N.N."/>
        </authorList>
    </citation>
    <scope>NUCLEOTIDE SEQUENCE [LARGE SCALE GENOMIC DNA]</scope>
    <source>
        <strain evidence="9 10">AA1</strain>
    </source>
</reference>
<dbReference type="InterPro" id="IPR006311">
    <property type="entry name" value="TAT_signal"/>
</dbReference>
<evidence type="ECO:0000313" key="10">
    <source>
        <dbReference type="Proteomes" id="UP000198870"/>
    </source>
</evidence>
<keyword evidence="4" id="KW-0813">Transport</keyword>
<dbReference type="OrthoDB" id="9803988at2"/>
<feature type="domain" description="Solute-binding protein family 5" evidence="8">
    <location>
        <begin position="100"/>
        <end position="445"/>
    </location>
</feature>
<dbReference type="InterPro" id="IPR000914">
    <property type="entry name" value="SBP_5_dom"/>
</dbReference>
<evidence type="ECO:0000256" key="3">
    <source>
        <dbReference type="ARBA" id="ARBA00011771"/>
    </source>
</evidence>
<evidence type="ECO:0000256" key="6">
    <source>
        <dbReference type="ARBA" id="ARBA00023014"/>
    </source>
</evidence>
<evidence type="ECO:0000256" key="7">
    <source>
        <dbReference type="SAM" id="SignalP"/>
    </source>
</evidence>
<evidence type="ECO:0000256" key="1">
    <source>
        <dbReference type="ARBA" id="ARBA00004196"/>
    </source>
</evidence>
<keyword evidence="6" id="KW-0408">Iron</keyword>
<keyword evidence="6" id="KW-0479">Metal-binding</keyword>
<evidence type="ECO:0000256" key="5">
    <source>
        <dbReference type="ARBA" id="ARBA00022729"/>
    </source>
</evidence>
<dbReference type="GO" id="GO:1904680">
    <property type="term" value="F:peptide transmembrane transporter activity"/>
    <property type="evidence" value="ECO:0007669"/>
    <property type="project" value="TreeGrafter"/>
</dbReference>
<dbReference type="CDD" id="cd08503">
    <property type="entry name" value="PBP2_NikA_DppA_OppA_like_17"/>
    <property type="match status" value="1"/>
</dbReference>
<dbReference type="AlphaFoldDB" id="A0A1G5C5G6"/>
<accession>A0A1G5C5G6</accession>
<organism evidence="9 10">
    <name type="scientific">Desulfoluna spongiiphila</name>
    <dbReference type="NCBI Taxonomy" id="419481"/>
    <lineage>
        <taxon>Bacteria</taxon>
        <taxon>Pseudomonadati</taxon>
        <taxon>Thermodesulfobacteriota</taxon>
        <taxon>Desulfobacteria</taxon>
        <taxon>Desulfobacterales</taxon>
        <taxon>Desulfolunaceae</taxon>
        <taxon>Desulfoluna</taxon>
    </lineage>
</organism>
<dbReference type="Gene3D" id="3.90.76.10">
    <property type="entry name" value="Dipeptide-binding Protein, Domain 1"/>
    <property type="match status" value="1"/>
</dbReference>
<evidence type="ECO:0000259" key="8">
    <source>
        <dbReference type="Pfam" id="PF00496"/>
    </source>
</evidence>
<dbReference type="GO" id="GO:0030288">
    <property type="term" value="C:outer membrane-bounded periplasmic space"/>
    <property type="evidence" value="ECO:0007669"/>
    <property type="project" value="UniProtKB-ARBA"/>
</dbReference>
<dbReference type="InterPro" id="IPR030678">
    <property type="entry name" value="Peptide/Ni-bd"/>
</dbReference>
<dbReference type="InterPro" id="IPR019546">
    <property type="entry name" value="TAT_signal_bac_arc"/>
</dbReference>
<name>A0A1G5C5G6_9BACT</name>
<dbReference type="EMBL" id="FMUX01000002">
    <property type="protein sequence ID" value="SCX97588.1"/>
    <property type="molecule type" value="Genomic_DNA"/>
</dbReference>
<dbReference type="Gene3D" id="3.40.190.10">
    <property type="entry name" value="Periplasmic binding protein-like II"/>
    <property type="match status" value="1"/>
</dbReference>
<dbReference type="GO" id="GO:0015833">
    <property type="term" value="P:peptide transport"/>
    <property type="evidence" value="ECO:0007669"/>
    <property type="project" value="TreeGrafter"/>
</dbReference>
<feature type="signal peptide" evidence="7">
    <location>
        <begin position="1"/>
        <end position="45"/>
    </location>
</feature>
<dbReference type="NCBIfam" id="TIGR01409">
    <property type="entry name" value="TAT_signal_seq"/>
    <property type="match status" value="1"/>
</dbReference>
<evidence type="ECO:0000313" key="9">
    <source>
        <dbReference type="EMBL" id="SCX97588.1"/>
    </source>
</evidence>
<dbReference type="PANTHER" id="PTHR30290:SF10">
    <property type="entry name" value="PERIPLASMIC OLIGOPEPTIDE-BINDING PROTEIN-RELATED"/>
    <property type="match status" value="1"/>
</dbReference>
<comment type="similarity">
    <text evidence="2">Belongs to the bacterial solute-binding protein 5 family.</text>
</comment>